<accession>A0A0L7L757</accession>
<keyword evidence="2" id="KW-1185">Reference proteome</keyword>
<protein>
    <submittedName>
        <fullName evidence="1">Uncharacterized protein</fullName>
    </submittedName>
</protein>
<comment type="caution">
    <text evidence="1">The sequence shown here is derived from an EMBL/GenBank/DDBJ whole genome shotgun (WGS) entry which is preliminary data.</text>
</comment>
<evidence type="ECO:0000313" key="1">
    <source>
        <dbReference type="EMBL" id="KOB71332.1"/>
    </source>
</evidence>
<reference evidence="1 2" key="1">
    <citation type="journal article" date="2015" name="Genome Biol. Evol.">
        <title>The genome of winter moth (Operophtera brumata) provides a genomic perspective on sexual dimorphism and phenology.</title>
        <authorList>
            <person name="Derks M.F."/>
            <person name="Smit S."/>
            <person name="Salis L."/>
            <person name="Schijlen E."/>
            <person name="Bossers A."/>
            <person name="Mateman C."/>
            <person name="Pijl A.S."/>
            <person name="de Ridder D."/>
            <person name="Groenen M.A."/>
            <person name="Visser M.E."/>
            <person name="Megens H.J."/>
        </authorList>
    </citation>
    <scope>NUCLEOTIDE SEQUENCE [LARGE SCALE GENOMIC DNA]</scope>
    <source>
        <strain evidence="1">WM2013NL</strain>
        <tissue evidence="1">Head and thorax</tissue>
    </source>
</reference>
<evidence type="ECO:0000313" key="2">
    <source>
        <dbReference type="Proteomes" id="UP000037510"/>
    </source>
</evidence>
<name>A0A0L7L757_OPEBR</name>
<dbReference type="EMBL" id="JTDY01002481">
    <property type="protein sequence ID" value="KOB71332.1"/>
    <property type="molecule type" value="Genomic_DNA"/>
</dbReference>
<sequence>MGRAFRLPIGTPCAYSIWNACPRPIYIHCCGLWDETARLGASWCCYPRTRFHLAPGMASRLAITATPRIQSPVPLACAGLQLAASHMRDHVVGYFVVPIVVKFLNCIPYSGEEE</sequence>
<dbReference type="AlphaFoldDB" id="A0A0L7L757"/>
<organism evidence="1 2">
    <name type="scientific">Operophtera brumata</name>
    <name type="common">Winter moth</name>
    <name type="synonym">Phalaena brumata</name>
    <dbReference type="NCBI Taxonomy" id="104452"/>
    <lineage>
        <taxon>Eukaryota</taxon>
        <taxon>Metazoa</taxon>
        <taxon>Ecdysozoa</taxon>
        <taxon>Arthropoda</taxon>
        <taxon>Hexapoda</taxon>
        <taxon>Insecta</taxon>
        <taxon>Pterygota</taxon>
        <taxon>Neoptera</taxon>
        <taxon>Endopterygota</taxon>
        <taxon>Lepidoptera</taxon>
        <taxon>Glossata</taxon>
        <taxon>Ditrysia</taxon>
        <taxon>Geometroidea</taxon>
        <taxon>Geometridae</taxon>
        <taxon>Larentiinae</taxon>
        <taxon>Operophtera</taxon>
    </lineage>
</organism>
<gene>
    <name evidence="1" type="ORF">OBRU01_12094</name>
</gene>
<dbReference type="Proteomes" id="UP000037510">
    <property type="component" value="Unassembled WGS sequence"/>
</dbReference>
<proteinExistence type="predicted"/>